<reference evidence="4" key="1">
    <citation type="submission" date="2013-12" db="EMBL/GenBank/DDBJ databases">
        <title>The Genome Sequence of Aphanomyces invadans NJM9701.</title>
        <authorList>
            <consortium name="The Broad Institute Genomics Platform"/>
            <person name="Russ C."/>
            <person name="Tyler B."/>
            <person name="van West P."/>
            <person name="Dieguez-Uribeondo J."/>
            <person name="Young S.K."/>
            <person name="Zeng Q."/>
            <person name="Gargeya S."/>
            <person name="Fitzgerald M."/>
            <person name="Abouelleil A."/>
            <person name="Alvarado L."/>
            <person name="Chapman S.B."/>
            <person name="Gainer-Dewar J."/>
            <person name="Goldberg J."/>
            <person name="Griggs A."/>
            <person name="Gujja S."/>
            <person name="Hansen M."/>
            <person name="Howarth C."/>
            <person name="Imamovic A."/>
            <person name="Ireland A."/>
            <person name="Larimer J."/>
            <person name="McCowan C."/>
            <person name="Murphy C."/>
            <person name="Pearson M."/>
            <person name="Poon T.W."/>
            <person name="Priest M."/>
            <person name="Roberts A."/>
            <person name="Saif S."/>
            <person name="Shea T."/>
            <person name="Sykes S."/>
            <person name="Wortman J."/>
            <person name="Nusbaum C."/>
            <person name="Birren B."/>
        </authorList>
    </citation>
    <scope>NUCLEOTIDE SEQUENCE [LARGE SCALE GENOMIC DNA]</scope>
    <source>
        <strain evidence="4">NJM9701</strain>
    </source>
</reference>
<dbReference type="InterPro" id="IPR019734">
    <property type="entry name" value="TPR_rpt"/>
</dbReference>
<dbReference type="SUPFAM" id="SSF49764">
    <property type="entry name" value="HSP20-like chaperones"/>
    <property type="match status" value="1"/>
</dbReference>
<dbReference type="AlphaFoldDB" id="A0A024UMD2"/>
<dbReference type="InterPro" id="IPR011990">
    <property type="entry name" value="TPR-like_helical_dom_sf"/>
</dbReference>
<keyword evidence="1" id="KW-0802">TPR repeat</keyword>
<dbReference type="InterPro" id="IPR008978">
    <property type="entry name" value="HSP20-like_chaperone"/>
</dbReference>
<evidence type="ECO:0000256" key="1">
    <source>
        <dbReference type="PROSITE-ProRule" id="PRU00339"/>
    </source>
</evidence>
<evidence type="ECO:0000256" key="2">
    <source>
        <dbReference type="SAM" id="MobiDB-lite"/>
    </source>
</evidence>
<gene>
    <name evidence="4" type="ORF">H310_03105</name>
</gene>
<dbReference type="eggNOG" id="KOG1124">
    <property type="taxonomic scope" value="Eukaryota"/>
</dbReference>
<dbReference type="STRING" id="157072.A0A024UMD2"/>
<feature type="domain" description="CS" evidence="3">
    <location>
        <begin position="2"/>
        <end position="86"/>
    </location>
</feature>
<evidence type="ECO:0000313" key="4">
    <source>
        <dbReference type="EMBL" id="ETW07007.1"/>
    </source>
</evidence>
<accession>A0A024UMD2</accession>
<dbReference type="RefSeq" id="XP_008865082.1">
    <property type="nucleotide sequence ID" value="XM_008866860.1"/>
</dbReference>
<dbReference type="InterPro" id="IPR052004">
    <property type="entry name" value="Dynein_assembly_factor_4"/>
</dbReference>
<dbReference type="PANTHER" id="PTHR46492:SF1">
    <property type="entry name" value="DYNEIN AXONEMAL ASSEMBLY FACTOR 4"/>
    <property type="match status" value="1"/>
</dbReference>
<feature type="compositionally biased region" description="Pro residues" evidence="2">
    <location>
        <begin position="184"/>
        <end position="194"/>
    </location>
</feature>
<dbReference type="GO" id="GO:0036158">
    <property type="term" value="P:outer dynein arm assembly"/>
    <property type="evidence" value="ECO:0007669"/>
    <property type="project" value="TreeGrafter"/>
</dbReference>
<name>A0A024UMD2_9STRA</name>
<feature type="repeat" description="TPR" evidence="1">
    <location>
        <begin position="324"/>
        <end position="357"/>
    </location>
</feature>
<dbReference type="PANTHER" id="PTHR46492">
    <property type="entry name" value="DYNEIN ASSEMBLY FACTOR 4, AXONEMAL"/>
    <property type="match status" value="1"/>
</dbReference>
<dbReference type="PROSITE" id="PS51203">
    <property type="entry name" value="CS"/>
    <property type="match status" value="1"/>
</dbReference>
<sequence>MPLTPQFTWEQDASSVALHVPLKGVSPKDVDIYVADLVVKINFKPYVLLVDLHARIQPENATVTIANGAIALVAQKHEPGVWQQLAYDGTKADRLERRKMSMARKEAFEQKLSEDRKDLKYQSEKKTLRDQMSLDDIERQRLEDLKADEKQSEEDAMYQTFRELQQQRPSQIQRKKPPVKSPKATPPAARPNEPPILEMTPDGEFEIPEPGPKIASSDDAPDRKWATSDTESDADDSDNQDDEANQPWIDDNDRDIDEGVTYLPPPRQTDQVSKIVFTPRVFPTPSRESTAVDEENWLMKNRKHLKSHKGLHAAAAQDISETDPVWLKARGDDFYRHKDFQSAINAYGDALAIDPSFTPCLSNRAACFLQVGEYQLCADDCTTALAQLPDRGETPTMPNIQLKVRVLVRRGTAYCQLGLYSQAKADYGVALTFHPQSEPLQLDFARIGQLEACAEQKKQADACYTNQDFVAARELYSQALTLDPTFISCLSNRAACHLALLDAPACIVDCTRALAILEDSVPSAVPYSAIPAPGSAKRRQWVLKTLVRRGAAYTIDKQWAKAEQDYLDGLILDPGNAQLTDDLAHVRRLKREAP</sequence>
<feature type="region of interest" description="Disordered" evidence="2">
    <location>
        <begin position="164"/>
        <end position="267"/>
    </location>
</feature>
<dbReference type="Gene3D" id="2.60.40.790">
    <property type="match status" value="1"/>
</dbReference>
<dbReference type="PROSITE" id="PS50005">
    <property type="entry name" value="TPR"/>
    <property type="match status" value="2"/>
</dbReference>
<dbReference type="SUPFAM" id="SSF48452">
    <property type="entry name" value="TPR-like"/>
    <property type="match status" value="2"/>
</dbReference>
<evidence type="ECO:0000259" key="3">
    <source>
        <dbReference type="PROSITE" id="PS51203"/>
    </source>
</evidence>
<organism evidence="4">
    <name type="scientific">Aphanomyces invadans</name>
    <dbReference type="NCBI Taxonomy" id="157072"/>
    <lineage>
        <taxon>Eukaryota</taxon>
        <taxon>Sar</taxon>
        <taxon>Stramenopiles</taxon>
        <taxon>Oomycota</taxon>
        <taxon>Saprolegniomycetes</taxon>
        <taxon>Saprolegniales</taxon>
        <taxon>Verrucalvaceae</taxon>
        <taxon>Aphanomyces</taxon>
    </lineage>
</organism>
<dbReference type="Pfam" id="PF04969">
    <property type="entry name" value="CS"/>
    <property type="match status" value="1"/>
</dbReference>
<dbReference type="VEuPathDB" id="FungiDB:H310_03105"/>
<dbReference type="GeneID" id="20080155"/>
<dbReference type="EMBL" id="KI913955">
    <property type="protein sequence ID" value="ETW07007.1"/>
    <property type="molecule type" value="Genomic_DNA"/>
</dbReference>
<dbReference type="OrthoDB" id="348005at2759"/>
<dbReference type="Gene3D" id="1.25.40.10">
    <property type="entry name" value="Tetratricopeptide repeat domain"/>
    <property type="match status" value="2"/>
</dbReference>
<proteinExistence type="predicted"/>
<dbReference type="GO" id="GO:0003341">
    <property type="term" value="P:cilium movement"/>
    <property type="evidence" value="ECO:0007669"/>
    <property type="project" value="TreeGrafter"/>
</dbReference>
<feature type="compositionally biased region" description="Acidic residues" evidence="2">
    <location>
        <begin position="230"/>
        <end position="258"/>
    </location>
</feature>
<feature type="repeat" description="TPR" evidence="1">
    <location>
        <begin position="404"/>
        <end position="437"/>
    </location>
</feature>
<dbReference type="GO" id="GO:0036159">
    <property type="term" value="P:inner dynein arm assembly"/>
    <property type="evidence" value="ECO:0007669"/>
    <property type="project" value="TreeGrafter"/>
</dbReference>
<dbReference type="SMART" id="SM00028">
    <property type="entry name" value="TPR"/>
    <property type="match status" value="6"/>
</dbReference>
<protein>
    <recommendedName>
        <fullName evidence="3">CS domain-containing protein</fullName>
    </recommendedName>
</protein>
<dbReference type="InterPro" id="IPR007052">
    <property type="entry name" value="CS_dom"/>
</dbReference>